<evidence type="ECO:0000256" key="1">
    <source>
        <dbReference type="ARBA" id="ARBA00000900"/>
    </source>
</evidence>
<comment type="caution">
    <text evidence="4">The sequence shown here is derived from an EMBL/GenBank/DDBJ whole genome shotgun (WGS) entry which is preliminary data.</text>
</comment>
<evidence type="ECO:0000256" key="2">
    <source>
        <dbReference type="ARBA" id="ARBA00012483"/>
    </source>
</evidence>
<dbReference type="PANTHER" id="PTHR45647">
    <property type="entry name" value="OS02G0152300 PROTEIN"/>
    <property type="match status" value="1"/>
</dbReference>
<accession>A0A8J5KFQ9</accession>
<dbReference type="InterPro" id="IPR051348">
    <property type="entry name" value="U-box_ubiquitin_ligases"/>
</dbReference>
<dbReference type="EC" id="2.3.2.27" evidence="2"/>
<organism evidence="4 5">
    <name type="scientific">Zingiber officinale</name>
    <name type="common">Ginger</name>
    <name type="synonym">Amomum zingiber</name>
    <dbReference type="NCBI Taxonomy" id="94328"/>
    <lineage>
        <taxon>Eukaryota</taxon>
        <taxon>Viridiplantae</taxon>
        <taxon>Streptophyta</taxon>
        <taxon>Embryophyta</taxon>
        <taxon>Tracheophyta</taxon>
        <taxon>Spermatophyta</taxon>
        <taxon>Magnoliopsida</taxon>
        <taxon>Liliopsida</taxon>
        <taxon>Zingiberales</taxon>
        <taxon>Zingiberaceae</taxon>
        <taxon>Zingiber</taxon>
    </lineage>
</organism>
<evidence type="ECO:0000313" key="5">
    <source>
        <dbReference type="Proteomes" id="UP000734854"/>
    </source>
</evidence>
<dbReference type="AlphaFoldDB" id="A0A8J5KFQ9"/>
<protein>
    <recommendedName>
        <fullName evidence="2">RING-type E3 ubiquitin transferase</fullName>
        <ecNumber evidence="2">2.3.2.27</ecNumber>
    </recommendedName>
</protein>
<dbReference type="GO" id="GO:0061630">
    <property type="term" value="F:ubiquitin protein ligase activity"/>
    <property type="evidence" value="ECO:0007669"/>
    <property type="project" value="UniProtKB-EC"/>
</dbReference>
<comment type="catalytic activity">
    <reaction evidence="1">
        <text>S-ubiquitinyl-[E2 ubiquitin-conjugating enzyme]-L-cysteine + [acceptor protein]-L-lysine = [E2 ubiquitin-conjugating enzyme]-L-cysteine + N(6)-ubiquitinyl-[acceptor protein]-L-lysine.</text>
        <dbReference type="EC" id="2.3.2.27"/>
    </reaction>
</comment>
<keyword evidence="3" id="KW-0833">Ubl conjugation pathway</keyword>
<proteinExistence type="predicted"/>
<reference evidence="4 5" key="1">
    <citation type="submission" date="2020-08" db="EMBL/GenBank/DDBJ databases">
        <title>Plant Genome Project.</title>
        <authorList>
            <person name="Zhang R.-G."/>
        </authorList>
    </citation>
    <scope>NUCLEOTIDE SEQUENCE [LARGE SCALE GENOMIC DNA]</scope>
    <source>
        <tissue evidence="4">Rhizome</tissue>
    </source>
</reference>
<evidence type="ECO:0000313" key="4">
    <source>
        <dbReference type="EMBL" id="KAG6488237.1"/>
    </source>
</evidence>
<name>A0A8J5KFQ9_ZINOF</name>
<dbReference type="PANTHER" id="PTHR45647:SF132">
    <property type="entry name" value="KINASE WITH ADENINE NUCLEOTIDE ALPHA HYDROLASES-LIKE DOMAIN-CONTAINING PROTEIN"/>
    <property type="match status" value="1"/>
</dbReference>
<dbReference type="Proteomes" id="UP000734854">
    <property type="component" value="Unassembled WGS sequence"/>
</dbReference>
<evidence type="ECO:0000256" key="3">
    <source>
        <dbReference type="ARBA" id="ARBA00022786"/>
    </source>
</evidence>
<keyword evidence="5" id="KW-1185">Reference proteome</keyword>
<gene>
    <name evidence="4" type="ORF">ZIOFF_056996</name>
</gene>
<sequence>MQRGTHQRENLDGAGCPLVAVAIDENSLSAFRWALDNIVARGQTLIVIHVNTKSSSRSCVEQVHCKGFVLEDPDVSKAIAEFVLQSSIEKLMIGESPKGEFDRSTDLSSRISKAVPDFCTVFVISKGKVSSARSAVRSAPPALRQQSPIQAAPKPEIPNNIPRNVMKVPNETALAPWNLHKETELIKSPFTRGGNISSTRSYENVQSNSQTIMNEEVEGRIRQSKLELKQTMNMYNSACKEAITAKQKADEQRMREAQVAEKVALALVETEIPFTRGGNISSTRSYGEVMLESDISFLNNGRLNFECTYPSRLSNVSDVINYNFKSPRKSVGAHSWSGNGYSSISYKTAPCNSQAIMAQELQQWKMEEQRMREAHVEEEVTLALAEKEKA</sequence>
<dbReference type="EMBL" id="JACMSC010000015">
    <property type="protein sequence ID" value="KAG6488237.1"/>
    <property type="molecule type" value="Genomic_DNA"/>
</dbReference>